<comment type="cofactor">
    <cofactor evidence="6">
        <name>[2Fe-2S] cluster</name>
        <dbReference type="ChEBI" id="CHEBI:190135"/>
    </cofactor>
</comment>
<organism evidence="7 8">
    <name type="scientific">Bacteroides sedimenti</name>
    <dbReference type="NCBI Taxonomy" id="2136147"/>
    <lineage>
        <taxon>Bacteria</taxon>
        <taxon>Pseudomonadati</taxon>
        <taxon>Bacteroidota</taxon>
        <taxon>Bacteroidia</taxon>
        <taxon>Bacteroidales</taxon>
        <taxon>Bacteroidaceae</taxon>
        <taxon>Bacteroides</taxon>
    </lineage>
</organism>
<dbReference type="InterPro" id="IPR042128">
    <property type="entry name" value="NuoE_dom"/>
</dbReference>
<evidence type="ECO:0000313" key="8">
    <source>
        <dbReference type="Proteomes" id="UP001496674"/>
    </source>
</evidence>
<keyword evidence="8" id="KW-1185">Reference proteome</keyword>
<comment type="similarity">
    <text evidence="1">Belongs to the complex I 24 kDa subunit family.</text>
</comment>
<dbReference type="PANTHER" id="PTHR43342:SF2">
    <property type="entry name" value="POTENTIAL NAD-REDUCING HYDROGENASE SUBUNIT"/>
    <property type="match status" value="1"/>
</dbReference>
<evidence type="ECO:0000313" key="7">
    <source>
        <dbReference type="EMBL" id="BEH00416.1"/>
    </source>
</evidence>
<evidence type="ECO:0000256" key="4">
    <source>
        <dbReference type="ARBA" id="ARBA00023004"/>
    </source>
</evidence>
<dbReference type="Gene3D" id="3.40.30.10">
    <property type="entry name" value="Glutaredoxin"/>
    <property type="match status" value="1"/>
</dbReference>
<proteinExistence type="inferred from homology"/>
<dbReference type="EMBL" id="AP028055">
    <property type="protein sequence ID" value="BEH00416.1"/>
    <property type="molecule type" value="Genomic_DNA"/>
</dbReference>
<dbReference type="Proteomes" id="UP001496674">
    <property type="component" value="Chromosome"/>
</dbReference>
<dbReference type="SUPFAM" id="SSF52833">
    <property type="entry name" value="Thioredoxin-like"/>
    <property type="match status" value="1"/>
</dbReference>
<dbReference type="InterPro" id="IPR028431">
    <property type="entry name" value="NADP_DH_HndA-like"/>
</dbReference>
<keyword evidence="3" id="KW-0479">Metal-binding</keyword>
<dbReference type="InterPro" id="IPR036249">
    <property type="entry name" value="Thioredoxin-like_sf"/>
</dbReference>
<evidence type="ECO:0000256" key="6">
    <source>
        <dbReference type="ARBA" id="ARBA00034078"/>
    </source>
</evidence>
<gene>
    <name evidence="7" type="primary">hymA</name>
    <name evidence="7" type="ORF">BSYN_26800</name>
</gene>
<evidence type="ECO:0000256" key="2">
    <source>
        <dbReference type="ARBA" id="ARBA00022714"/>
    </source>
</evidence>
<accession>A0ABN6Z798</accession>
<dbReference type="InterPro" id="IPR041921">
    <property type="entry name" value="NuoE_N"/>
</dbReference>
<dbReference type="PIRSF" id="PIRSF000216">
    <property type="entry name" value="NADH_DH_24kDa"/>
    <property type="match status" value="1"/>
</dbReference>
<evidence type="ECO:0000256" key="1">
    <source>
        <dbReference type="ARBA" id="ARBA00010643"/>
    </source>
</evidence>
<name>A0ABN6Z798_9BACE</name>
<dbReference type="CDD" id="cd03064">
    <property type="entry name" value="TRX_Fd_NuoE"/>
    <property type="match status" value="1"/>
</dbReference>
<dbReference type="Gene3D" id="1.10.10.1590">
    <property type="entry name" value="NADH-quinone oxidoreductase subunit E"/>
    <property type="match status" value="1"/>
</dbReference>
<dbReference type="Pfam" id="PF01257">
    <property type="entry name" value="2Fe-2S_thioredx"/>
    <property type="match status" value="1"/>
</dbReference>
<dbReference type="RefSeq" id="WP_353331748.1">
    <property type="nucleotide sequence ID" value="NZ_AP028055.1"/>
</dbReference>
<protein>
    <submittedName>
        <fullName evidence="7">NADH dehydrogenase</fullName>
    </submittedName>
</protein>
<dbReference type="PANTHER" id="PTHR43342">
    <property type="entry name" value="NADH-QUINONE OXIDOREDUCTASE, E SUBUNIT"/>
    <property type="match status" value="1"/>
</dbReference>
<evidence type="ECO:0000256" key="3">
    <source>
        <dbReference type="ARBA" id="ARBA00022723"/>
    </source>
</evidence>
<reference evidence="7 8" key="1">
    <citation type="submission" date="2023-04" db="EMBL/GenBank/DDBJ databases">
        <title>Draft genome sequence of acteroides sedimenti strain YN3PY1.</title>
        <authorList>
            <person name="Yoshida N."/>
        </authorList>
    </citation>
    <scope>NUCLEOTIDE SEQUENCE [LARGE SCALE GENOMIC DNA]</scope>
    <source>
        <strain evidence="7 8">YN3PY1</strain>
    </source>
</reference>
<sequence>MVTEGEVCNVHLMTEEEKYDLLKNVINDYERKESNLIQILHMAQTIFGFLPTEVQQFIAEEMGLTVSKVNSVLTFYSFFSTKPKGEYTISVCLGTACYVRGGKEVLNKLKEELGIDVGQTTEDKKYSLTVMRCIGSCGLAPAMTINGKVYKQVNPNKIKRILGTLK</sequence>
<keyword evidence="2" id="KW-0001">2Fe-2S</keyword>
<keyword evidence="4" id="KW-0408">Iron</keyword>
<dbReference type="InterPro" id="IPR002023">
    <property type="entry name" value="NuoE-like"/>
</dbReference>
<keyword evidence="5" id="KW-0411">Iron-sulfur</keyword>
<evidence type="ECO:0000256" key="5">
    <source>
        <dbReference type="ARBA" id="ARBA00023014"/>
    </source>
</evidence>